<dbReference type="NCBIfam" id="TIGR04056">
    <property type="entry name" value="OMP_RagA_SusC"/>
    <property type="match status" value="1"/>
</dbReference>
<keyword evidence="6" id="KW-1185">Reference proteome</keyword>
<dbReference type="Pfam" id="PF00593">
    <property type="entry name" value="TonB_dep_Rec_b-barrel"/>
    <property type="match status" value="1"/>
</dbReference>
<feature type="domain" description="TonB-dependent receptor-like beta-barrel" evidence="3">
    <location>
        <begin position="551"/>
        <end position="1081"/>
    </location>
</feature>
<accession>A0A941F3T1</accession>
<dbReference type="SUPFAM" id="SSF56935">
    <property type="entry name" value="Porins"/>
    <property type="match status" value="1"/>
</dbReference>
<dbReference type="InterPro" id="IPR012910">
    <property type="entry name" value="Plug_dom"/>
</dbReference>
<dbReference type="InterPro" id="IPR039426">
    <property type="entry name" value="TonB-dep_rcpt-like"/>
</dbReference>
<dbReference type="Gene3D" id="2.170.130.10">
    <property type="entry name" value="TonB-dependent receptor, plug domain"/>
    <property type="match status" value="1"/>
</dbReference>
<comment type="similarity">
    <text evidence="1 2">Belongs to the TonB-dependent receptor family.</text>
</comment>
<evidence type="ECO:0000313" key="6">
    <source>
        <dbReference type="Proteomes" id="UP000679220"/>
    </source>
</evidence>
<keyword evidence="2" id="KW-0798">TonB box</keyword>
<dbReference type="InterPro" id="IPR000531">
    <property type="entry name" value="Beta-barrel_TonB"/>
</dbReference>
<proteinExistence type="inferred from homology"/>
<dbReference type="PROSITE" id="PS52016">
    <property type="entry name" value="TONB_DEPENDENT_REC_3"/>
    <property type="match status" value="1"/>
</dbReference>
<dbReference type="Pfam" id="PF13715">
    <property type="entry name" value="CarbopepD_reg_2"/>
    <property type="match status" value="1"/>
</dbReference>
<dbReference type="SUPFAM" id="SSF49464">
    <property type="entry name" value="Carboxypeptidase regulatory domain-like"/>
    <property type="match status" value="1"/>
</dbReference>
<dbReference type="InterPro" id="IPR023996">
    <property type="entry name" value="TonB-dep_OMP_SusC/RagA"/>
</dbReference>
<dbReference type="GO" id="GO:0009279">
    <property type="term" value="C:cell outer membrane"/>
    <property type="evidence" value="ECO:0007669"/>
    <property type="project" value="UniProtKB-SubCell"/>
</dbReference>
<dbReference type="AlphaFoldDB" id="A0A941F3T1"/>
<evidence type="ECO:0000259" key="3">
    <source>
        <dbReference type="Pfam" id="PF00593"/>
    </source>
</evidence>
<dbReference type="Proteomes" id="UP000679220">
    <property type="component" value="Unassembled WGS sequence"/>
</dbReference>
<keyword evidence="1" id="KW-0813">Transport</keyword>
<keyword evidence="1 2" id="KW-0472">Membrane</keyword>
<keyword evidence="5" id="KW-0675">Receptor</keyword>
<keyword evidence="1" id="KW-1134">Transmembrane beta strand</keyword>
<evidence type="ECO:0000313" key="5">
    <source>
        <dbReference type="EMBL" id="MBR8535897.1"/>
    </source>
</evidence>
<dbReference type="RefSeq" id="WP_212190370.1">
    <property type="nucleotide sequence ID" value="NZ_JAGTAR010000013.1"/>
</dbReference>
<name>A0A941F3T1_9BACT</name>
<comment type="caution">
    <text evidence="5">The sequence shown here is derived from an EMBL/GenBank/DDBJ whole genome shotgun (WGS) entry which is preliminary data.</text>
</comment>
<evidence type="ECO:0000256" key="2">
    <source>
        <dbReference type="RuleBase" id="RU003357"/>
    </source>
</evidence>
<reference evidence="5" key="2">
    <citation type="submission" date="2021-04" db="EMBL/GenBank/DDBJ databases">
        <authorList>
            <person name="Zhang T."/>
            <person name="Zhang Y."/>
            <person name="Lu D."/>
            <person name="Zuo D."/>
            <person name="Du Z."/>
        </authorList>
    </citation>
    <scope>NUCLEOTIDE SEQUENCE</scope>
    <source>
        <strain evidence="5">JR1</strain>
    </source>
</reference>
<dbReference type="Gene3D" id="2.60.40.1120">
    <property type="entry name" value="Carboxypeptidase-like, regulatory domain"/>
    <property type="match status" value="1"/>
</dbReference>
<dbReference type="NCBIfam" id="TIGR04057">
    <property type="entry name" value="SusC_RagA_signa"/>
    <property type="match status" value="1"/>
</dbReference>
<sequence length="1120" mass="124273">MKKWRIIKPPMTSEVKKILRVMKILSFFLLVFSLHLSAGVNAQRSKVNLNVKNASVVEVLEAIENQCDYRFVYSSDMIDIGRTVTINSRQEEVTTLLDEVLRGSEFVYRIQDDFIIFLPKENNETIINDQQVQITVKGVVTDSNGEPIPGANVFEQANRMNGVITGIDGSYSIEVSSGESALTFSFIGFNTQTIQVANRTNINITLVEESTGLDEVVVVGYGTQKKANLTGAVESVMPEGLQSRPLTNTSAALQGQVAGAFISQTSGQPGNDDAQILIRGIGTFGNSKPLVIIDGMVGDLADVNPKDLENISILKDAASTAIYGNRASNGVILITTKKGKSGQMKVDYKGYAGVQQVTEMPDVLKGVEYLELRAQAEANSNNGQYPTWYNEEYMYNYRNNVDPMMYPTNYDWISDTFRSAAIYDNHVNISGGSDNLLYSVSVGYLNQDGIVDGNDTKKLTIRSNFTSYFLKDKLRLDLNLSGYDQTTNDVVAGMDNAIYNVYVAPSTVRKYIPTVGYTGYGSNWAAKEEGGYRQTQSTPINIRMAASLEVLKGLKIDASYNLYSSSNELEIWNPSLTFYSLQDNGQLQKGTPTQASLENYRETSLTKMTDSQINYSTKIGESVDLNALAGFEARELSYKQYSMSRANFPVNVPSMGIGDPATQKNGSSAYEGSWLSYYGRLNLNILNKYMLEATVRRDGSSRFEDKWGTFPSASIGWRVSEESFLESVDWLANLKLRASWGQLGNEAIGDYYAASNRMNSDLTYNFNNTLYSAAAITRLADRSTTWETSEQLNMGFDIGVIKNKITATFDYFVKTNKDILMQLPVSGTLGLSEAPFVNAAAMENRGVEMMATYVGKYKALDIKASVTASSTKNEITDLGGQDFIIFDNNLIWEVGKPFNSFYGFKTEGLYRSQADIDNHLNTEIGNAYAGMVAQPGDIKFADLNGDGVITADDRTLLGKPYPDWVFSSNLDLGWRNWDLGLFFQGVFGVNSLNQGMITAPFHGGAAATGAWYRNAWSEDNPDSNIQRLYSEPNRFNIVSDYYMEDASYLRLKNVTLGYTIPKRLLEGIGVSHVRVYGNIQNALTWTKMRYGFDPEKPSTTTNTLQYPQTRIFSMGVNVKF</sequence>
<evidence type="ECO:0000259" key="4">
    <source>
        <dbReference type="Pfam" id="PF07715"/>
    </source>
</evidence>
<dbReference type="Pfam" id="PF07715">
    <property type="entry name" value="Plug"/>
    <property type="match status" value="1"/>
</dbReference>
<dbReference type="InterPro" id="IPR023997">
    <property type="entry name" value="TonB-dep_OMP_SusC/RagA_CS"/>
</dbReference>
<feature type="domain" description="TonB-dependent receptor plug" evidence="4">
    <location>
        <begin position="226"/>
        <end position="331"/>
    </location>
</feature>
<dbReference type="InterPro" id="IPR008969">
    <property type="entry name" value="CarboxyPept-like_regulatory"/>
</dbReference>
<evidence type="ECO:0000256" key="1">
    <source>
        <dbReference type="PROSITE-ProRule" id="PRU01360"/>
    </source>
</evidence>
<comment type="subcellular location">
    <subcellularLocation>
        <location evidence="1">Cell outer membrane</location>
        <topology evidence="1">Multi-pass membrane protein</topology>
    </subcellularLocation>
</comment>
<organism evidence="5 6">
    <name type="scientific">Carboxylicivirga sediminis</name>
    <dbReference type="NCBI Taxonomy" id="2006564"/>
    <lineage>
        <taxon>Bacteria</taxon>
        <taxon>Pseudomonadati</taxon>
        <taxon>Bacteroidota</taxon>
        <taxon>Bacteroidia</taxon>
        <taxon>Marinilabiliales</taxon>
        <taxon>Marinilabiliaceae</taxon>
        <taxon>Carboxylicivirga</taxon>
    </lineage>
</organism>
<keyword evidence="1" id="KW-0998">Cell outer membrane</keyword>
<protein>
    <submittedName>
        <fullName evidence="5">TonB-dependent receptor</fullName>
    </submittedName>
</protein>
<dbReference type="FunFam" id="2.170.130.10:FF:000003">
    <property type="entry name" value="SusC/RagA family TonB-linked outer membrane protein"/>
    <property type="match status" value="1"/>
</dbReference>
<dbReference type="InterPro" id="IPR037066">
    <property type="entry name" value="Plug_dom_sf"/>
</dbReference>
<gene>
    <name evidence="5" type="ORF">KDU71_10045</name>
</gene>
<reference evidence="5" key="1">
    <citation type="journal article" date="2018" name="Int. J. Syst. Evol. Microbiol.">
        <title>Carboxylicivirga sediminis sp. nov., isolated from coastal sediment.</title>
        <authorList>
            <person name="Wang F.Q."/>
            <person name="Ren L.H."/>
            <person name="Zou R.J."/>
            <person name="Sun Y.Z."/>
            <person name="Liu X.J."/>
            <person name="Jiang F."/>
            <person name="Liu L.J."/>
        </authorList>
    </citation>
    <scope>NUCLEOTIDE SEQUENCE</scope>
    <source>
        <strain evidence="5">JR1</strain>
    </source>
</reference>
<keyword evidence="1" id="KW-0812">Transmembrane</keyword>
<dbReference type="EMBL" id="JAGTAR010000013">
    <property type="protein sequence ID" value="MBR8535897.1"/>
    <property type="molecule type" value="Genomic_DNA"/>
</dbReference>